<accession>A0ABX4QSZ8</accession>
<evidence type="ECO:0000256" key="7">
    <source>
        <dbReference type="ARBA" id="ARBA00035120"/>
    </source>
</evidence>
<feature type="compositionally biased region" description="Basic residues" evidence="11">
    <location>
        <begin position="31"/>
        <end position="47"/>
    </location>
</feature>
<evidence type="ECO:0000256" key="9">
    <source>
        <dbReference type="ARBA" id="ARBA00049940"/>
    </source>
</evidence>
<keyword evidence="6 10" id="KW-0407">Ion channel</keyword>
<sequence length="186" mass="19127">MPGGAAALHGSDHTPAHLPELAPPRADPPARRRRAAAVDRPHRHPRGLHQPGRVSRRELRATDLLLVAAGGAVGALLRWAVDTAAPDTLFPWPTLAINVVGAFALGLLPALAVVRRSRRVALSVGPGLLGGFTTVSAWAGQVRDLADSGEVGLAGLYLAATLAAGLGAAALAQRIAHRPEPDGALE</sequence>
<keyword evidence="5 10" id="KW-0472">Membrane</keyword>
<comment type="similarity">
    <text evidence="7 10">Belongs to the fluoride channel Fluc/FEX (TC 1.A.43) family.</text>
</comment>
<keyword evidence="13" id="KW-1185">Reference proteome</keyword>
<keyword evidence="10" id="KW-0479">Metal-binding</keyword>
<dbReference type="HAMAP" id="MF_00454">
    <property type="entry name" value="FluC"/>
    <property type="match status" value="1"/>
</dbReference>
<dbReference type="Pfam" id="PF02537">
    <property type="entry name" value="CRCB"/>
    <property type="match status" value="1"/>
</dbReference>
<evidence type="ECO:0000256" key="3">
    <source>
        <dbReference type="ARBA" id="ARBA00022692"/>
    </source>
</evidence>
<comment type="catalytic activity">
    <reaction evidence="8">
        <text>fluoride(in) = fluoride(out)</text>
        <dbReference type="Rhea" id="RHEA:76159"/>
        <dbReference type="ChEBI" id="CHEBI:17051"/>
    </reaction>
    <physiologicalReaction direction="left-to-right" evidence="8">
        <dbReference type="Rhea" id="RHEA:76160"/>
    </physiologicalReaction>
</comment>
<keyword evidence="10" id="KW-0915">Sodium</keyword>
<keyword evidence="4 10" id="KW-1133">Transmembrane helix</keyword>
<feature type="region of interest" description="Disordered" evidence="11">
    <location>
        <begin position="1"/>
        <end position="54"/>
    </location>
</feature>
<dbReference type="EMBL" id="PJBV01000035">
    <property type="protein sequence ID" value="PKH37737.1"/>
    <property type="molecule type" value="Genomic_DNA"/>
</dbReference>
<dbReference type="InterPro" id="IPR003691">
    <property type="entry name" value="FluC"/>
</dbReference>
<proteinExistence type="inferred from homology"/>
<comment type="activity regulation">
    <text evidence="10">Na(+) is not transported, but it plays an essential structural role and its presence is essential for fluoride channel function.</text>
</comment>
<evidence type="ECO:0000313" key="13">
    <source>
        <dbReference type="Proteomes" id="UP000233565"/>
    </source>
</evidence>
<dbReference type="PANTHER" id="PTHR28259">
    <property type="entry name" value="FLUORIDE EXPORT PROTEIN 1-RELATED"/>
    <property type="match status" value="1"/>
</dbReference>
<evidence type="ECO:0000256" key="4">
    <source>
        <dbReference type="ARBA" id="ARBA00022989"/>
    </source>
</evidence>
<protein>
    <recommendedName>
        <fullName evidence="10">Fluoride-specific ion channel FluC</fullName>
    </recommendedName>
</protein>
<keyword evidence="2 10" id="KW-1003">Cell membrane</keyword>
<feature type="transmembrane region" description="Helical" evidence="10">
    <location>
        <begin position="92"/>
        <end position="113"/>
    </location>
</feature>
<evidence type="ECO:0000256" key="11">
    <source>
        <dbReference type="SAM" id="MobiDB-lite"/>
    </source>
</evidence>
<evidence type="ECO:0000256" key="6">
    <source>
        <dbReference type="ARBA" id="ARBA00023303"/>
    </source>
</evidence>
<evidence type="ECO:0000256" key="8">
    <source>
        <dbReference type="ARBA" id="ARBA00035585"/>
    </source>
</evidence>
<comment type="subcellular location">
    <subcellularLocation>
        <location evidence="1 10">Cell membrane</location>
        <topology evidence="1 10">Multi-pass membrane protein</topology>
    </subcellularLocation>
</comment>
<evidence type="ECO:0000256" key="2">
    <source>
        <dbReference type="ARBA" id="ARBA00022475"/>
    </source>
</evidence>
<evidence type="ECO:0000256" key="10">
    <source>
        <dbReference type="HAMAP-Rule" id="MF_00454"/>
    </source>
</evidence>
<feature type="binding site" evidence="10">
    <location>
        <position position="130"/>
    </location>
    <ligand>
        <name>Na(+)</name>
        <dbReference type="ChEBI" id="CHEBI:29101"/>
        <note>structural</note>
    </ligand>
</feature>
<feature type="transmembrane region" description="Helical" evidence="10">
    <location>
        <begin position="120"/>
        <end position="139"/>
    </location>
</feature>
<evidence type="ECO:0000256" key="1">
    <source>
        <dbReference type="ARBA" id="ARBA00004651"/>
    </source>
</evidence>
<reference evidence="12 13" key="1">
    <citation type="submission" date="2017-12" db="EMBL/GenBank/DDBJ databases">
        <title>Pharmacopeia of the Arctic Ocean.</title>
        <authorList>
            <person name="Collins E."/>
            <person name="Ducluzeau A.-L."/>
        </authorList>
    </citation>
    <scope>NUCLEOTIDE SEQUENCE [LARGE SCALE GENOMIC DNA]</scope>
    <source>
        <strain evidence="12 13">DSM 23325</strain>
    </source>
</reference>
<feature type="transmembrane region" description="Helical" evidence="10">
    <location>
        <begin position="61"/>
        <end position="80"/>
    </location>
</feature>
<keyword evidence="10" id="KW-0813">Transport</keyword>
<comment type="caution">
    <text evidence="12">The sequence shown here is derived from an EMBL/GenBank/DDBJ whole genome shotgun (WGS) entry which is preliminary data.</text>
</comment>
<dbReference type="PANTHER" id="PTHR28259:SF1">
    <property type="entry name" value="FLUORIDE EXPORT PROTEIN 1-RELATED"/>
    <property type="match status" value="1"/>
</dbReference>
<evidence type="ECO:0000256" key="5">
    <source>
        <dbReference type="ARBA" id="ARBA00023136"/>
    </source>
</evidence>
<evidence type="ECO:0000313" key="12">
    <source>
        <dbReference type="EMBL" id="PKH37737.1"/>
    </source>
</evidence>
<gene>
    <name evidence="10" type="primary">fluC</name>
    <name evidence="10" type="synonym">crcB</name>
    <name evidence="12" type="ORF">CXG46_20180</name>
</gene>
<name>A0ABX4QSZ8_9ACTN</name>
<dbReference type="Proteomes" id="UP000233565">
    <property type="component" value="Unassembled WGS sequence"/>
</dbReference>
<organism evidence="12 13">
    <name type="scientific">Nocardioides alpinus</name>
    <dbReference type="NCBI Taxonomy" id="748909"/>
    <lineage>
        <taxon>Bacteria</taxon>
        <taxon>Bacillati</taxon>
        <taxon>Actinomycetota</taxon>
        <taxon>Actinomycetes</taxon>
        <taxon>Propionibacteriales</taxon>
        <taxon>Nocardioidaceae</taxon>
        <taxon>Nocardioides</taxon>
    </lineage>
</organism>
<keyword evidence="3 10" id="KW-0812">Transmembrane</keyword>
<keyword evidence="10" id="KW-0406">Ion transport</keyword>
<comment type="function">
    <text evidence="9 10">Fluoride-specific ion channel. Important for reducing fluoride concentration in the cell, thus reducing its toxicity.</text>
</comment>
<feature type="transmembrane region" description="Helical" evidence="10">
    <location>
        <begin position="151"/>
        <end position="172"/>
    </location>
</feature>
<feature type="binding site" evidence="10">
    <location>
        <position position="133"/>
    </location>
    <ligand>
        <name>Na(+)</name>
        <dbReference type="ChEBI" id="CHEBI:29101"/>
        <note>structural</note>
    </ligand>
</feature>